<dbReference type="AlphaFoldDB" id="A0A831RM00"/>
<dbReference type="EMBL" id="DRKP01000036">
    <property type="protein sequence ID" value="HEB95366.1"/>
    <property type="molecule type" value="Genomic_DNA"/>
</dbReference>
<dbReference type="InterPro" id="IPR012337">
    <property type="entry name" value="RNaseH-like_sf"/>
</dbReference>
<protein>
    <recommendedName>
        <fullName evidence="2">Exonuclease domain-containing protein</fullName>
    </recommendedName>
</protein>
<dbReference type="GO" id="GO:0003676">
    <property type="term" value="F:nucleic acid binding"/>
    <property type="evidence" value="ECO:0007669"/>
    <property type="project" value="InterPro"/>
</dbReference>
<comment type="caution">
    <text evidence="1">The sequence shown here is derived from an EMBL/GenBank/DDBJ whole genome shotgun (WGS) entry which is preliminary data.</text>
</comment>
<sequence>MIPAVIDIEASGFGPDSYPIEVGVVMPDGSRHCYLVRPEPEWTFWSRQAERVHGIPRQRLLQRGHSVTEVARLLNRLLADSTVYSDAWGHDLSWIGKLYDAAGVRQLFRLESLRRLLTEEQAARWHPTKEAVLRQTRLERHRASADAMILQLTWKRISLPAAAGAATPQQP</sequence>
<accession>A0A831RM00</accession>
<evidence type="ECO:0008006" key="2">
    <source>
        <dbReference type="Google" id="ProtNLM"/>
    </source>
</evidence>
<dbReference type="SUPFAM" id="SSF53098">
    <property type="entry name" value="Ribonuclease H-like"/>
    <property type="match status" value="1"/>
</dbReference>
<name>A0A831RM00_9GAMM</name>
<evidence type="ECO:0000313" key="1">
    <source>
        <dbReference type="EMBL" id="HEB95366.1"/>
    </source>
</evidence>
<gene>
    <name evidence="1" type="ORF">ENI96_02905</name>
</gene>
<reference evidence="1" key="1">
    <citation type="journal article" date="2020" name="mSystems">
        <title>Genome- and Community-Level Interaction Insights into Carbon Utilization and Element Cycling Functions of Hydrothermarchaeota in Hydrothermal Sediment.</title>
        <authorList>
            <person name="Zhou Z."/>
            <person name="Liu Y."/>
            <person name="Xu W."/>
            <person name="Pan J."/>
            <person name="Luo Z.H."/>
            <person name="Li M."/>
        </authorList>
    </citation>
    <scope>NUCLEOTIDE SEQUENCE [LARGE SCALE GENOMIC DNA]</scope>
    <source>
        <strain evidence="1">HyVt-443</strain>
    </source>
</reference>
<dbReference type="Gene3D" id="3.30.420.10">
    <property type="entry name" value="Ribonuclease H-like superfamily/Ribonuclease H"/>
    <property type="match status" value="1"/>
</dbReference>
<organism evidence="1">
    <name type="scientific">Sedimenticola thiotaurini</name>
    <dbReference type="NCBI Taxonomy" id="1543721"/>
    <lineage>
        <taxon>Bacteria</taxon>
        <taxon>Pseudomonadati</taxon>
        <taxon>Pseudomonadota</taxon>
        <taxon>Gammaproteobacteria</taxon>
        <taxon>Chromatiales</taxon>
        <taxon>Sedimenticolaceae</taxon>
        <taxon>Sedimenticola</taxon>
    </lineage>
</organism>
<proteinExistence type="predicted"/>
<dbReference type="InterPro" id="IPR036397">
    <property type="entry name" value="RNaseH_sf"/>
</dbReference>
<dbReference type="Proteomes" id="UP000886251">
    <property type="component" value="Unassembled WGS sequence"/>
</dbReference>